<dbReference type="Pfam" id="PF13649">
    <property type="entry name" value="Methyltransf_25"/>
    <property type="match status" value="1"/>
</dbReference>
<keyword evidence="3" id="KW-0949">S-adenosyl-L-methionine</keyword>
<sequence>MAAGIPCLVGRQVRPEHRRAEPCPGGPRPPQRPGHRGGGRGGIGRRFPTVPRNPVDRPRDSLSVAVPLLPDLSSRLETEEWMDDFSIADARLTRALRDLRRINRLLGGYRATDRALDPALRHHDHLRLLDVGCGSGDHLVHLARRGERFGCTLDLIGVDANPVTVGHARAHLDQHLPPRLRNRVRVEIGDAQALSHDAGAVDIAHAALFLHHFHGPSAVRVLSEMQRVARHGLLVNDLHRHLLAYVGIWGLSRALGLAPMVQHDGPVSVRRGFRRADLHTLARGARLPAPTVRWHWAFRWTLSTLDLDA</sequence>
<dbReference type="InterPro" id="IPR041698">
    <property type="entry name" value="Methyltransf_25"/>
</dbReference>
<dbReference type="KEGG" id="srm:SRM_01794"/>
<reference evidence="6 7" key="1">
    <citation type="journal article" date="2010" name="ISME J.">
        <title>Fine-scale evolution: genomic, phenotypic and ecological differentiation in two coexisting Salinibacter ruber strains.</title>
        <authorList>
            <person name="Pena A."/>
            <person name="Teeling H."/>
            <person name="Huerta-Cepas J."/>
            <person name="Santos F."/>
            <person name="Yarza P."/>
            <person name="Brito-Echeverria J."/>
            <person name="Lucio M."/>
            <person name="Schmitt-Kopplin P."/>
            <person name="Meseguer I."/>
            <person name="Schenowitz C."/>
            <person name="Dossat C."/>
            <person name="Barbe V."/>
            <person name="Dopazo J."/>
            <person name="Rossello-Mora R."/>
            <person name="Schuler M."/>
            <person name="Glockner F.O."/>
            <person name="Amann R."/>
            <person name="Gabaldon T."/>
            <person name="Anton J."/>
        </authorList>
    </citation>
    <scope>NUCLEOTIDE SEQUENCE [LARGE SCALE GENOMIC DNA]</scope>
    <source>
        <strain evidence="6 7">M8</strain>
    </source>
</reference>
<dbReference type="HOGENOM" id="CLU_078235_1_0_10"/>
<name>D5H9L0_SALRM</name>
<dbReference type="SUPFAM" id="SSF53335">
    <property type="entry name" value="S-adenosyl-L-methionine-dependent methyltransferases"/>
    <property type="match status" value="1"/>
</dbReference>
<reference evidence="7" key="2">
    <citation type="submission" date="2010-04" db="EMBL/GenBank/DDBJ databases">
        <title>Genome sequence of Salinibacter ruber M8.</title>
        <authorList>
            <consortium name="Genoscope"/>
        </authorList>
    </citation>
    <scope>NUCLEOTIDE SEQUENCE [LARGE SCALE GENOMIC DNA]</scope>
    <source>
        <strain evidence="7">M8</strain>
    </source>
</reference>
<evidence type="ECO:0000259" key="5">
    <source>
        <dbReference type="Pfam" id="PF13649"/>
    </source>
</evidence>
<keyword evidence="2" id="KW-0808">Transferase</keyword>
<dbReference type="PANTHER" id="PTHR43464">
    <property type="entry name" value="METHYLTRANSFERASE"/>
    <property type="match status" value="1"/>
</dbReference>
<accession>D5H9L0</accession>
<protein>
    <recommendedName>
        <fullName evidence="5">Methyltransferase domain-containing protein</fullName>
    </recommendedName>
</protein>
<keyword evidence="1" id="KW-0489">Methyltransferase</keyword>
<proteinExistence type="predicted"/>
<evidence type="ECO:0000256" key="2">
    <source>
        <dbReference type="ARBA" id="ARBA00022679"/>
    </source>
</evidence>
<evidence type="ECO:0000256" key="4">
    <source>
        <dbReference type="SAM" id="MobiDB-lite"/>
    </source>
</evidence>
<dbReference type="InterPro" id="IPR029063">
    <property type="entry name" value="SAM-dependent_MTases_sf"/>
</dbReference>
<dbReference type="Proteomes" id="UP000000933">
    <property type="component" value="Chromosome"/>
</dbReference>
<evidence type="ECO:0000313" key="6">
    <source>
        <dbReference type="EMBL" id="CBH24715.1"/>
    </source>
</evidence>
<dbReference type="EMBL" id="FP565814">
    <property type="protein sequence ID" value="CBH24715.1"/>
    <property type="molecule type" value="Genomic_DNA"/>
</dbReference>
<gene>
    <name evidence="6" type="ordered locus">SRM_01794</name>
</gene>
<evidence type="ECO:0000256" key="1">
    <source>
        <dbReference type="ARBA" id="ARBA00022603"/>
    </source>
</evidence>
<dbReference type="GO" id="GO:0008168">
    <property type="term" value="F:methyltransferase activity"/>
    <property type="evidence" value="ECO:0007669"/>
    <property type="project" value="UniProtKB-KW"/>
</dbReference>
<feature type="domain" description="Methyltransferase" evidence="5">
    <location>
        <begin position="129"/>
        <end position="232"/>
    </location>
</feature>
<evidence type="ECO:0000313" key="7">
    <source>
        <dbReference type="Proteomes" id="UP000000933"/>
    </source>
</evidence>
<dbReference type="PANTHER" id="PTHR43464:SF19">
    <property type="entry name" value="UBIQUINONE BIOSYNTHESIS O-METHYLTRANSFERASE, MITOCHONDRIAL"/>
    <property type="match status" value="1"/>
</dbReference>
<organism evidence="6 7">
    <name type="scientific">Salinibacter ruber (strain M8)</name>
    <dbReference type="NCBI Taxonomy" id="761659"/>
    <lineage>
        <taxon>Bacteria</taxon>
        <taxon>Pseudomonadati</taxon>
        <taxon>Rhodothermota</taxon>
        <taxon>Rhodothermia</taxon>
        <taxon>Rhodothermales</taxon>
        <taxon>Salinibacteraceae</taxon>
        <taxon>Salinibacter</taxon>
    </lineage>
</organism>
<dbReference type="GO" id="GO:0032259">
    <property type="term" value="P:methylation"/>
    <property type="evidence" value="ECO:0007669"/>
    <property type="project" value="UniProtKB-KW"/>
</dbReference>
<feature type="region of interest" description="Disordered" evidence="4">
    <location>
        <begin position="1"/>
        <end position="58"/>
    </location>
</feature>
<evidence type="ECO:0000256" key="3">
    <source>
        <dbReference type="ARBA" id="ARBA00022691"/>
    </source>
</evidence>
<dbReference type="AlphaFoldDB" id="D5H9L0"/>
<dbReference type="CDD" id="cd02440">
    <property type="entry name" value="AdoMet_MTases"/>
    <property type="match status" value="1"/>
</dbReference>
<dbReference type="Gene3D" id="3.40.50.150">
    <property type="entry name" value="Vaccinia Virus protein VP39"/>
    <property type="match status" value="1"/>
</dbReference>